<protein>
    <submittedName>
        <fullName evidence="2">Uncharacterized protein</fullName>
    </submittedName>
</protein>
<reference evidence="2 3" key="1">
    <citation type="submission" date="2019-10" db="EMBL/GenBank/DDBJ databases">
        <title>Streptococcus mitis of the oral and urogenital tracts.</title>
        <authorList>
            <person name="Price T."/>
            <person name="Mores C.R."/>
            <person name="Putonti C."/>
            <person name="Wolfe A.J."/>
        </authorList>
    </citation>
    <scope>NUCLEOTIDE SEQUENCE [LARGE SCALE GENOMIC DNA]</scope>
    <source>
        <strain evidence="2 3">SM16</strain>
    </source>
</reference>
<sequence length="150" mass="16811">MILSTSVTNLGKKRFKKTVISYTLITIFFFAFSRIYEAFSFGETSVHMHYLFTAPLVGGILLAIFLKVLPHFSRISLNLWNSAVAIITAGTLFRGIVNLSGRSTTLDAPYWYVGIGFGILAIFTIFINPNLWNNSAKATKTNRKEVYSQV</sequence>
<dbReference type="EMBL" id="WIJK01000015">
    <property type="protein sequence ID" value="MQQ52539.1"/>
    <property type="molecule type" value="Genomic_DNA"/>
</dbReference>
<keyword evidence="1" id="KW-0472">Membrane</keyword>
<keyword evidence="1" id="KW-1133">Transmembrane helix</keyword>
<accession>A0A7X1RME3</accession>
<feature type="transmembrane region" description="Helical" evidence="1">
    <location>
        <begin position="19"/>
        <end position="36"/>
    </location>
</feature>
<keyword evidence="1" id="KW-0812">Transmembrane</keyword>
<gene>
    <name evidence="2" type="ORF">GEZ89_06160</name>
</gene>
<feature type="transmembrane region" description="Helical" evidence="1">
    <location>
        <begin position="48"/>
        <end position="66"/>
    </location>
</feature>
<evidence type="ECO:0000256" key="1">
    <source>
        <dbReference type="SAM" id="Phobius"/>
    </source>
</evidence>
<feature type="transmembrane region" description="Helical" evidence="1">
    <location>
        <begin position="109"/>
        <end position="127"/>
    </location>
</feature>
<name>A0A7X1RME3_STRMT</name>
<evidence type="ECO:0000313" key="3">
    <source>
        <dbReference type="Proteomes" id="UP000467560"/>
    </source>
</evidence>
<comment type="caution">
    <text evidence="2">The sequence shown here is derived from an EMBL/GenBank/DDBJ whole genome shotgun (WGS) entry which is preliminary data.</text>
</comment>
<evidence type="ECO:0000313" key="2">
    <source>
        <dbReference type="EMBL" id="MQQ52539.1"/>
    </source>
</evidence>
<feature type="transmembrane region" description="Helical" evidence="1">
    <location>
        <begin position="78"/>
        <end position="97"/>
    </location>
</feature>
<dbReference type="AlphaFoldDB" id="A0A7X1RME3"/>
<dbReference type="Proteomes" id="UP000467560">
    <property type="component" value="Unassembled WGS sequence"/>
</dbReference>
<proteinExistence type="predicted"/>
<organism evidence="2 3">
    <name type="scientific">Streptococcus mitis</name>
    <dbReference type="NCBI Taxonomy" id="28037"/>
    <lineage>
        <taxon>Bacteria</taxon>
        <taxon>Bacillati</taxon>
        <taxon>Bacillota</taxon>
        <taxon>Bacilli</taxon>
        <taxon>Lactobacillales</taxon>
        <taxon>Streptococcaceae</taxon>
        <taxon>Streptococcus</taxon>
        <taxon>Streptococcus mitis group</taxon>
    </lineage>
</organism>